<feature type="compositionally biased region" description="Polar residues" evidence="1">
    <location>
        <begin position="97"/>
        <end position="106"/>
    </location>
</feature>
<proteinExistence type="predicted"/>
<comment type="caution">
    <text evidence="2">The sequence shown here is derived from an EMBL/GenBank/DDBJ whole genome shotgun (WGS) entry which is preliminary data.</text>
</comment>
<keyword evidence="3" id="KW-1185">Reference proteome</keyword>
<feature type="region of interest" description="Disordered" evidence="1">
    <location>
        <begin position="86"/>
        <end position="106"/>
    </location>
</feature>
<reference evidence="2 3" key="1">
    <citation type="submission" date="2019-01" db="EMBL/GenBank/DDBJ databases">
        <title>Sequencing of cultivated peanut Arachis hypogaea provides insights into genome evolution and oil improvement.</title>
        <authorList>
            <person name="Chen X."/>
        </authorList>
    </citation>
    <scope>NUCLEOTIDE SEQUENCE [LARGE SCALE GENOMIC DNA]</scope>
    <source>
        <strain evidence="3">cv. Fuhuasheng</strain>
        <tissue evidence="2">Leaves</tissue>
    </source>
</reference>
<evidence type="ECO:0000313" key="3">
    <source>
        <dbReference type="Proteomes" id="UP000289738"/>
    </source>
</evidence>
<dbReference type="EMBL" id="SDMP01000006">
    <property type="protein sequence ID" value="RYR54807.1"/>
    <property type="molecule type" value="Genomic_DNA"/>
</dbReference>
<gene>
    <name evidence="2" type="ORF">Ahy_A06g030078</name>
</gene>
<evidence type="ECO:0000313" key="2">
    <source>
        <dbReference type="EMBL" id="RYR54807.1"/>
    </source>
</evidence>
<protein>
    <submittedName>
        <fullName evidence="2">Uncharacterized protein</fullName>
    </submittedName>
</protein>
<evidence type="ECO:0000256" key="1">
    <source>
        <dbReference type="SAM" id="MobiDB-lite"/>
    </source>
</evidence>
<name>A0A445CV54_ARAHY</name>
<dbReference type="AlphaFoldDB" id="A0A445CV54"/>
<organism evidence="2 3">
    <name type="scientific">Arachis hypogaea</name>
    <name type="common">Peanut</name>
    <dbReference type="NCBI Taxonomy" id="3818"/>
    <lineage>
        <taxon>Eukaryota</taxon>
        <taxon>Viridiplantae</taxon>
        <taxon>Streptophyta</taxon>
        <taxon>Embryophyta</taxon>
        <taxon>Tracheophyta</taxon>
        <taxon>Spermatophyta</taxon>
        <taxon>Magnoliopsida</taxon>
        <taxon>eudicotyledons</taxon>
        <taxon>Gunneridae</taxon>
        <taxon>Pentapetalae</taxon>
        <taxon>rosids</taxon>
        <taxon>fabids</taxon>
        <taxon>Fabales</taxon>
        <taxon>Fabaceae</taxon>
        <taxon>Papilionoideae</taxon>
        <taxon>50 kb inversion clade</taxon>
        <taxon>dalbergioids sensu lato</taxon>
        <taxon>Dalbergieae</taxon>
        <taxon>Pterocarpus clade</taxon>
        <taxon>Arachis</taxon>
    </lineage>
</organism>
<accession>A0A445CV54</accession>
<dbReference type="Proteomes" id="UP000289738">
    <property type="component" value="Chromosome A06"/>
</dbReference>
<sequence>MGNPPKIVADLVTVRESDGVSSAERHHFFNGESSLLEDLDDLRHRHCWLREVAVDVRGSGHAAVAAAEVDRVVRAACHGDKVTGGDCEDVSAGDVQENLQENTLTN</sequence>